<dbReference type="GO" id="GO:0008270">
    <property type="term" value="F:zinc ion binding"/>
    <property type="evidence" value="ECO:0007669"/>
    <property type="project" value="UniProtKB-KW"/>
</dbReference>
<dbReference type="InterPro" id="IPR006595">
    <property type="entry name" value="CTLH_C"/>
</dbReference>
<dbReference type="PANTHER" id="PTHR12170:SF2">
    <property type="entry name" value="E3 UBIQUITIN-PROTEIN TRANSFERASE MAEA"/>
    <property type="match status" value="1"/>
</dbReference>
<dbReference type="PaxDb" id="121845-A0A3Q0JD81"/>
<dbReference type="AlphaFoldDB" id="A0A3Q0JD81"/>
<dbReference type="RefSeq" id="XP_026686389.1">
    <property type="nucleotide sequence ID" value="XM_026830588.1"/>
</dbReference>
<feature type="domain" description="CTLH" evidence="11">
    <location>
        <begin position="409"/>
        <end position="460"/>
    </location>
</feature>
<dbReference type="SMART" id="SM00668">
    <property type="entry name" value="CTLH"/>
    <property type="match status" value="1"/>
</dbReference>
<dbReference type="GO" id="GO:0061630">
    <property type="term" value="F:ubiquitin protein ligase activity"/>
    <property type="evidence" value="ECO:0007669"/>
    <property type="project" value="InterPro"/>
</dbReference>
<evidence type="ECO:0000256" key="4">
    <source>
        <dbReference type="ARBA" id="ARBA00022490"/>
    </source>
</evidence>
<keyword evidence="6 10" id="KW-0863">Zinc-finger</keyword>
<dbReference type="PROSITE" id="PS50896">
    <property type="entry name" value="LISH"/>
    <property type="match status" value="1"/>
</dbReference>
<sequence>MENIEEKLIALVQVKTVLYDTSDTDYLYENQIQVPYETLNKKFHAAQKTIDREVSYVQSAANELEKTIASSEKPLLTEVTRLLGEMFERLEALKKKLGIGFIFYIFTVLYETLNKKFHAAQKTIDREVSYVQSAANELEKTIASSEKPPLTKVTRLLGKMFERLQALKKKAGESIGEELQVGHVLKCRIEHLKEHSGNVLSNTSQSEASINRKKTRLDRMLIEYLLLEERLLFNSTETCPGFQHHRFDQYCWTLLCDVLRVPYEILNKKFRAVQKTIDREVSYVSLTKYGVCLKACDMFQSTQLYDPLCDLFTISNLLTSQSEALINRKKTQLDRMLIEYLLLEERLLFNSTETCPVRSTSQSEASIIQWKKTRLDRMLIEYFLRKGYYSTAQKLAQASNITDLTNIDVFLVSHQIAESLQQHETSKCLTWCHENKSKLRKLRSGLEFNMRMQEFIELVSTAIYHIARFLNHELFVVKLHFTYYSFRLAHGLDLIKVVSSPPGLSALKTPQCSSEVMETRNKSCPVCMEPFNTLAKSLPYARCNQSRLVCSISGLQFNEYNQPMVLPNGYVYGEQVGIWLVIYLGN</sequence>
<dbReference type="GO" id="GO:0043161">
    <property type="term" value="P:proteasome-mediated ubiquitin-dependent protein catabolic process"/>
    <property type="evidence" value="ECO:0007669"/>
    <property type="project" value="InterPro"/>
</dbReference>
<dbReference type="STRING" id="121845.A0A3Q0JD81"/>
<feature type="zinc finger region" description="RING-Gid-type" evidence="10">
    <location>
        <begin position="524"/>
        <end position="586"/>
    </location>
</feature>
<comment type="subcellular location">
    <subcellularLocation>
        <location evidence="2">Cytoplasm</location>
    </subcellularLocation>
    <subcellularLocation>
        <location evidence="1">Nucleus matrix</location>
    </subcellularLocation>
</comment>
<keyword evidence="4" id="KW-0963">Cytoplasm</keyword>
<dbReference type="InterPro" id="IPR044063">
    <property type="entry name" value="ZF_RING_GID"/>
</dbReference>
<dbReference type="GO" id="GO:0034657">
    <property type="term" value="C:GID complex"/>
    <property type="evidence" value="ECO:0007669"/>
    <property type="project" value="TreeGrafter"/>
</dbReference>
<accession>A0A3Q0JD81</accession>
<dbReference type="InterPro" id="IPR006594">
    <property type="entry name" value="LisH"/>
</dbReference>
<keyword evidence="8" id="KW-0265">Erythrocyte maturation</keyword>
<keyword evidence="7" id="KW-0862">Zinc</keyword>
<evidence type="ECO:0000313" key="14">
    <source>
        <dbReference type="RefSeq" id="XP_026686389.1"/>
    </source>
</evidence>
<dbReference type="KEGG" id="dci:103518917"/>
<evidence type="ECO:0000256" key="8">
    <source>
        <dbReference type="ARBA" id="ARBA00023057"/>
    </source>
</evidence>
<evidence type="ECO:0000256" key="1">
    <source>
        <dbReference type="ARBA" id="ARBA00004109"/>
    </source>
</evidence>
<organism evidence="13 14">
    <name type="scientific">Diaphorina citri</name>
    <name type="common">Asian citrus psyllid</name>
    <dbReference type="NCBI Taxonomy" id="121845"/>
    <lineage>
        <taxon>Eukaryota</taxon>
        <taxon>Metazoa</taxon>
        <taxon>Ecdysozoa</taxon>
        <taxon>Arthropoda</taxon>
        <taxon>Hexapoda</taxon>
        <taxon>Insecta</taxon>
        <taxon>Pterygota</taxon>
        <taxon>Neoptera</taxon>
        <taxon>Paraneoptera</taxon>
        <taxon>Hemiptera</taxon>
        <taxon>Sternorrhyncha</taxon>
        <taxon>Psylloidea</taxon>
        <taxon>Psyllidae</taxon>
        <taxon>Diaphorininae</taxon>
        <taxon>Diaphorina</taxon>
    </lineage>
</organism>
<evidence type="ECO:0000313" key="13">
    <source>
        <dbReference type="Proteomes" id="UP000079169"/>
    </source>
</evidence>
<evidence type="ECO:0000256" key="9">
    <source>
        <dbReference type="ARBA" id="ARBA00029678"/>
    </source>
</evidence>
<dbReference type="PROSITE" id="PS51867">
    <property type="entry name" value="ZF_RING_GID"/>
    <property type="match status" value="1"/>
</dbReference>
<evidence type="ECO:0000256" key="2">
    <source>
        <dbReference type="ARBA" id="ARBA00004496"/>
    </source>
</evidence>
<evidence type="ECO:0000256" key="7">
    <source>
        <dbReference type="ARBA" id="ARBA00022833"/>
    </source>
</evidence>
<dbReference type="GO" id="GO:0005737">
    <property type="term" value="C:cytoplasm"/>
    <property type="evidence" value="ECO:0007669"/>
    <property type="project" value="UniProtKB-SubCell"/>
</dbReference>
<gene>
    <name evidence="14" type="primary">LOC103518917</name>
</gene>
<protein>
    <recommendedName>
        <fullName evidence="3">E3 ubiquitin-protein transferase MAEA</fullName>
    </recommendedName>
    <alternativeName>
        <fullName evidence="9">Macrophage erythroblast attacher</fullName>
    </alternativeName>
</protein>
<name>A0A3Q0JD81_DIACI</name>
<dbReference type="SMART" id="SM00667">
    <property type="entry name" value="LisH"/>
    <property type="match status" value="1"/>
</dbReference>
<evidence type="ECO:0000256" key="10">
    <source>
        <dbReference type="PROSITE-ProRule" id="PRU01215"/>
    </source>
</evidence>
<dbReference type="Pfam" id="PF10607">
    <property type="entry name" value="CTLH"/>
    <property type="match status" value="1"/>
</dbReference>
<dbReference type="GeneID" id="103518917"/>
<evidence type="ECO:0000256" key="3">
    <source>
        <dbReference type="ARBA" id="ARBA00014384"/>
    </source>
</evidence>
<keyword evidence="5" id="KW-0479">Metal-binding</keyword>
<proteinExistence type="predicted"/>
<dbReference type="PROSITE" id="PS50897">
    <property type="entry name" value="CTLH"/>
    <property type="match status" value="1"/>
</dbReference>
<evidence type="ECO:0000259" key="12">
    <source>
        <dbReference type="PROSITE" id="PS51867"/>
    </source>
</evidence>
<feature type="domain" description="RING-Gid-type" evidence="12">
    <location>
        <begin position="524"/>
        <end position="586"/>
    </location>
</feature>
<evidence type="ECO:0000259" key="11">
    <source>
        <dbReference type="PROSITE" id="PS50897"/>
    </source>
</evidence>
<evidence type="ECO:0000256" key="6">
    <source>
        <dbReference type="ARBA" id="ARBA00022771"/>
    </source>
</evidence>
<dbReference type="InterPro" id="IPR024964">
    <property type="entry name" value="CTLH/CRA"/>
</dbReference>
<dbReference type="InterPro" id="IPR045098">
    <property type="entry name" value="Fyv10_fam"/>
</dbReference>
<reference evidence="14" key="1">
    <citation type="submission" date="2025-08" db="UniProtKB">
        <authorList>
            <consortium name="RefSeq"/>
        </authorList>
    </citation>
    <scope>IDENTIFICATION</scope>
</reference>
<dbReference type="PANTHER" id="PTHR12170">
    <property type="entry name" value="MACROPHAGE ERYTHROBLAST ATTACHER-RELATED"/>
    <property type="match status" value="1"/>
</dbReference>
<dbReference type="GO" id="GO:0016363">
    <property type="term" value="C:nuclear matrix"/>
    <property type="evidence" value="ECO:0007669"/>
    <property type="project" value="UniProtKB-SubCell"/>
</dbReference>
<evidence type="ECO:0000256" key="5">
    <source>
        <dbReference type="ARBA" id="ARBA00022723"/>
    </source>
</evidence>
<dbReference type="GO" id="GO:0043249">
    <property type="term" value="P:erythrocyte maturation"/>
    <property type="evidence" value="ECO:0007669"/>
    <property type="project" value="UniProtKB-KW"/>
</dbReference>
<keyword evidence="13" id="KW-1185">Reference proteome</keyword>
<dbReference type="Proteomes" id="UP000079169">
    <property type="component" value="Unplaced"/>
</dbReference>